<protein>
    <submittedName>
        <fullName evidence="2">Uncharacterized protein</fullName>
    </submittedName>
</protein>
<name>A0A1C7LMV3_GRIFR</name>
<gene>
    <name evidence="2" type="ORF">A0H81_13933</name>
</gene>
<comment type="caution">
    <text evidence="2">The sequence shown here is derived from an EMBL/GenBank/DDBJ whole genome shotgun (WGS) entry which is preliminary data.</text>
</comment>
<accession>A0A1C7LMV3</accession>
<feature type="compositionally biased region" description="Basic and acidic residues" evidence="1">
    <location>
        <begin position="37"/>
        <end position="54"/>
    </location>
</feature>
<sequence length="110" mass="12146">MVLVMELPDLSNQLLVENEVESRVDPRHSRREQCLEKIGKVKEGRGEAREHDALPGEQTCEPERKGQGAQTSSAPPPQLSMRPTSSPHGRTNQITHSYNFTAPAPAPSHV</sequence>
<feature type="compositionally biased region" description="Polar residues" evidence="1">
    <location>
        <begin position="81"/>
        <end position="100"/>
    </location>
</feature>
<evidence type="ECO:0000313" key="2">
    <source>
        <dbReference type="EMBL" id="OBZ66073.1"/>
    </source>
</evidence>
<evidence type="ECO:0000313" key="3">
    <source>
        <dbReference type="Proteomes" id="UP000092993"/>
    </source>
</evidence>
<dbReference type="Proteomes" id="UP000092993">
    <property type="component" value="Unassembled WGS sequence"/>
</dbReference>
<reference evidence="2 3" key="1">
    <citation type="submission" date="2016-03" db="EMBL/GenBank/DDBJ databases">
        <title>Whole genome sequencing of Grifola frondosa 9006-11.</title>
        <authorList>
            <person name="Min B."/>
            <person name="Park H."/>
            <person name="Kim J.-G."/>
            <person name="Cho H."/>
            <person name="Oh Y.-L."/>
            <person name="Kong W.-S."/>
            <person name="Choi I.-G."/>
        </authorList>
    </citation>
    <scope>NUCLEOTIDE SEQUENCE [LARGE SCALE GENOMIC DNA]</scope>
    <source>
        <strain evidence="2 3">9006-11</strain>
    </source>
</reference>
<dbReference type="EMBL" id="LUGG01000033">
    <property type="protein sequence ID" value="OBZ66073.1"/>
    <property type="molecule type" value="Genomic_DNA"/>
</dbReference>
<evidence type="ECO:0000256" key="1">
    <source>
        <dbReference type="SAM" id="MobiDB-lite"/>
    </source>
</evidence>
<feature type="region of interest" description="Disordered" evidence="1">
    <location>
        <begin position="37"/>
        <end position="110"/>
    </location>
</feature>
<dbReference type="AlphaFoldDB" id="A0A1C7LMV3"/>
<organism evidence="2 3">
    <name type="scientific">Grifola frondosa</name>
    <name type="common">Maitake</name>
    <name type="synonym">Polyporus frondosus</name>
    <dbReference type="NCBI Taxonomy" id="5627"/>
    <lineage>
        <taxon>Eukaryota</taxon>
        <taxon>Fungi</taxon>
        <taxon>Dikarya</taxon>
        <taxon>Basidiomycota</taxon>
        <taxon>Agaricomycotina</taxon>
        <taxon>Agaricomycetes</taxon>
        <taxon>Polyporales</taxon>
        <taxon>Grifolaceae</taxon>
        <taxon>Grifola</taxon>
    </lineage>
</organism>
<proteinExistence type="predicted"/>
<keyword evidence="3" id="KW-1185">Reference proteome</keyword>